<accession>A0A0F9R3F3</accession>
<name>A0A0F9R3F3_9ZZZZ</name>
<proteinExistence type="predicted"/>
<protein>
    <submittedName>
        <fullName evidence="1">Uncharacterized protein</fullName>
    </submittedName>
</protein>
<sequence length="1421" mass="158092">MGRLDDFKLEKKENRLNDFIFSTPTAVLDPPADPNDVFIRAKETQDLAVDLSIPLDYSKEIADARNGEKVERPGLLMRGIKNIINSFVQVGKNIQKFSTLGEIDTQMEALSEMRRIKEETGREVDSSEIPKIFEKAKAAVGKRIQEQLPSLQVPPAKGIAEKGVDITSGVVAFVAKLAIARRLVGGGGAAAEVAAFEAVNQADAGPDGMGILLATTLGAVGKIPAATPLGRAGKLAGQGGILASITAAEGGSPEDVAVAFLLPTVLSTLRQFPHLVQGKAFEAKIAKEVRTKGFSAKDSKAISRSVRDAVEVQGGRMAPQTWGRKHGKPLSNIRNKYNKAVNDVVKATTPQEAGAKALVEKVNVSPEIASRAIQIAARDGVVKADKFLSAAKTLGIEAAEKTIAEPEKAVKIIEFPKQVEGEAKAAEELKKFEAGEAKVPIKVKPKKAQQPAEKGKQEQIDAAFIAKDVVKIEEIAATLLEGSELREEALHTAFLMRVEAGTTGEKALSPQGKKELLAELQRMTDDFLAAKKAQPPTQAKAEAPKGRAGKLNVEPIQKAFDELVKIVEPGKLVDISFGKAVSAEVIKGTHRADVAMIEFDETKIKGHDKSLGELRDAVGKYSKDIQDKLMLARGTPKDPGALAARDQARADLKREAPELLGILKIMKQVSDTAHDKLVALAGKDKVGYVDDYYFGIYKDPEKVSNFIDFWKTTDKFLKEKKWFTYAEAKTIGKLEIRDPNPITNIQSEYMAIARLQGMTDLRDSLLSTGEDKYISKDATLLAHPTLVQDPVFKGLWVEEDIARMINSLISTNKVSRSKGLNALRLANNLLRELKFIGSAFHQLAIIKHTMADSGYLGFLYKPTAFRFVTKGFGKNDPIFQEEWYKDYIGHGGGHRFSIASEAERAFVRQLSRLTNSEQTAIKIASAPLRLPKNYVEWLFEAYIPKIKALKYRDVVIGKQKKLGRLLTSAEKVDIIKEGQNIYGMMNERIFGRSGTVTTLMRFRFMAPSFAEGNFRQIAKAIGQWGQNESFKAGRSRADIINSFLLTAIAATIGTLWFTGEAPKKPETMKDIRDLFKIDTGKVDERGRKIMIDLMSYDKDFWTIFGKPFTGQLGEVPSDLFKRIGGMTAGTWELMGDLNQISQGKALYDYQGNAVVEITDPFLKRISQLVMFEAQKALPISVNVFQQAREREFDKLTAAVTTLMGTRPTTSEKDRRESQIIRRIFQLKSRQEQLFHYLGTIKNPRDSIKEYNKIVQNTLDNPVMTEKIKKEFSSEDLLIDVDRLMANRVHAHELLKVKEVPEPKNLANSKKWLRNFGITESQHRQHLVVYEMKHRKLIEEMTVSDGDELLKKEIARFYAEKGILDRKVRSKKATDIEIRKSRKFGKIASNISDVATRIFETKDKADRKRFYERIRSVLERTE</sequence>
<evidence type="ECO:0000313" key="1">
    <source>
        <dbReference type="EMBL" id="KKN12018.1"/>
    </source>
</evidence>
<organism evidence="1">
    <name type="scientific">marine sediment metagenome</name>
    <dbReference type="NCBI Taxonomy" id="412755"/>
    <lineage>
        <taxon>unclassified sequences</taxon>
        <taxon>metagenomes</taxon>
        <taxon>ecological metagenomes</taxon>
    </lineage>
</organism>
<gene>
    <name evidence="1" type="ORF">LCGC14_1020660</name>
</gene>
<comment type="caution">
    <text evidence="1">The sequence shown here is derived from an EMBL/GenBank/DDBJ whole genome shotgun (WGS) entry which is preliminary data.</text>
</comment>
<reference evidence="1" key="1">
    <citation type="journal article" date="2015" name="Nature">
        <title>Complex archaea that bridge the gap between prokaryotes and eukaryotes.</title>
        <authorList>
            <person name="Spang A."/>
            <person name="Saw J.H."/>
            <person name="Jorgensen S.L."/>
            <person name="Zaremba-Niedzwiedzka K."/>
            <person name="Martijn J."/>
            <person name="Lind A.E."/>
            <person name="van Eijk R."/>
            <person name="Schleper C."/>
            <person name="Guy L."/>
            <person name="Ettema T.J."/>
        </authorList>
    </citation>
    <scope>NUCLEOTIDE SEQUENCE</scope>
</reference>
<dbReference type="EMBL" id="LAZR01004077">
    <property type="protein sequence ID" value="KKN12018.1"/>
    <property type="molecule type" value="Genomic_DNA"/>
</dbReference>